<proteinExistence type="predicted"/>
<evidence type="ECO:0000256" key="1">
    <source>
        <dbReference type="SAM" id="Phobius"/>
    </source>
</evidence>
<feature type="transmembrane region" description="Helical" evidence="1">
    <location>
        <begin position="7"/>
        <end position="26"/>
    </location>
</feature>
<keyword evidence="1" id="KW-0812">Transmembrane</keyword>
<dbReference type="RefSeq" id="WP_216415343.1">
    <property type="nucleotide sequence ID" value="NZ_JAHLQK010000002.1"/>
</dbReference>
<keyword evidence="1" id="KW-0472">Membrane</keyword>
<organism evidence="2 3">
    <name type="scientific">Alkaliphilus flagellatus</name>
    <dbReference type="NCBI Taxonomy" id="2841507"/>
    <lineage>
        <taxon>Bacteria</taxon>
        <taxon>Bacillati</taxon>
        <taxon>Bacillota</taxon>
        <taxon>Clostridia</taxon>
        <taxon>Peptostreptococcales</taxon>
        <taxon>Natronincolaceae</taxon>
        <taxon>Alkaliphilus</taxon>
    </lineage>
</organism>
<comment type="caution">
    <text evidence="2">The sequence shown here is derived from an EMBL/GenBank/DDBJ whole genome shotgun (WGS) entry which is preliminary data.</text>
</comment>
<dbReference type="EMBL" id="JAHLQK010000002">
    <property type="protein sequence ID" value="MBU5675850.1"/>
    <property type="molecule type" value="Genomic_DNA"/>
</dbReference>
<evidence type="ECO:0000313" key="3">
    <source>
        <dbReference type="Proteomes" id="UP000779508"/>
    </source>
</evidence>
<evidence type="ECO:0000313" key="2">
    <source>
        <dbReference type="EMBL" id="MBU5675850.1"/>
    </source>
</evidence>
<keyword evidence="1" id="KW-1133">Transmembrane helix</keyword>
<feature type="transmembrane region" description="Helical" evidence="1">
    <location>
        <begin position="227"/>
        <end position="246"/>
    </location>
</feature>
<sequence>MKKNKGYYFIIPIIIVFFSYTIGYAADQLYRLMHNDHDALVIGEVTESSENEITVDVEKQIVSSKDISLVSPNKQITIKGTITVGRVTEYALFYEDKSTESRPQKGDYVLVSINKTGNNFINAWGIYKLDSKDYKTLNIIYPKDASIYIKMDAAAIKYFVNSNGTKNEFSFDGNQGKVYSGKKLIYDGSLENENSSVYEDISALVHIDENSGESKGNTILNFNNSTLFLVTTGTILAVGVISAYMIKRK</sequence>
<protein>
    <submittedName>
        <fullName evidence="2">Uncharacterized protein</fullName>
    </submittedName>
</protein>
<dbReference type="Proteomes" id="UP000779508">
    <property type="component" value="Unassembled WGS sequence"/>
</dbReference>
<gene>
    <name evidence="2" type="ORF">KQI88_05420</name>
</gene>
<keyword evidence="3" id="KW-1185">Reference proteome</keyword>
<reference evidence="2 3" key="1">
    <citation type="submission" date="2021-06" db="EMBL/GenBank/DDBJ databases">
        <authorList>
            <person name="Sun Q."/>
            <person name="Li D."/>
        </authorList>
    </citation>
    <scope>NUCLEOTIDE SEQUENCE [LARGE SCALE GENOMIC DNA]</scope>
    <source>
        <strain evidence="2 3">MSJ-5</strain>
    </source>
</reference>
<name>A0ABS6G024_9FIRM</name>
<accession>A0ABS6G024</accession>